<dbReference type="GO" id="GO:0051539">
    <property type="term" value="F:4 iron, 4 sulfur cluster binding"/>
    <property type="evidence" value="ECO:0007669"/>
    <property type="project" value="InterPro"/>
</dbReference>
<name>A0A0D6M109_9BILA</name>
<keyword evidence="3" id="KW-1185">Reference proteome</keyword>
<dbReference type="InterPro" id="IPR010226">
    <property type="entry name" value="NADH_quinone_OxRdtase_chainI"/>
</dbReference>
<dbReference type="AlphaFoldDB" id="A0A0D6M109"/>
<dbReference type="PANTHER" id="PTHR10849:SF20">
    <property type="entry name" value="NADH DEHYDROGENASE [UBIQUINONE] IRON-SULFUR PROTEIN 8, MITOCHONDRIAL"/>
    <property type="match status" value="1"/>
</dbReference>
<reference evidence="2 3" key="1">
    <citation type="submission" date="2013-05" db="EMBL/GenBank/DDBJ databases">
        <title>Draft genome of the parasitic nematode Anyclostoma ceylanicum.</title>
        <authorList>
            <person name="Mitreva M."/>
        </authorList>
    </citation>
    <scope>NUCLEOTIDE SEQUENCE [LARGE SCALE GENOMIC DNA]</scope>
</reference>
<dbReference type="GO" id="GO:0016020">
    <property type="term" value="C:membrane"/>
    <property type="evidence" value="ECO:0007669"/>
    <property type="project" value="InterPro"/>
</dbReference>
<evidence type="ECO:0000313" key="3">
    <source>
        <dbReference type="Proteomes" id="UP000054495"/>
    </source>
</evidence>
<dbReference type="PANTHER" id="PTHR10849">
    <property type="entry name" value="NADH DEHYDROGENASE UBIQUINONE IRON-SULFUR PROTEIN 8, MITOCHONDRIAL"/>
    <property type="match status" value="1"/>
</dbReference>
<dbReference type="GO" id="GO:0032981">
    <property type="term" value="P:mitochondrial respiratory chain complex I assembly"/>
    <property type="evidence" value="ECO:0007669"/>
    <property type="project" value="TreeGrafter"/>
</dbReference>
<sequence>MLGHFFMEPATINYPFEKGPLSSRFRYICKESMLSGVTHQERNAALPVNCVKPSVRHRICSTVHTYIFSYLLEVSILKAITIEAEPRPDGSRRTTRYDIDMNKYVDMFFLYE</sequence>
<accession>A0A0D6M109</accession>
<dbReference type="GO" id="GO:0006120">
    <property type="term" value="P:mitochondrial electron transport, NADH to ubiquinone"/>
    <property type="evidence" value="ECO:0007669"/>
    <property type="project" value="TreeGrafter"/>
</dbReference>
<dbReference type="GO" id="GO:0005739">
    <property type="term" value="C:mitochondrion"/>
    <property type="evidence" value="ECO:0007669"/>
    <property type="project" value="GOC"/>
</dbReference>
<protein>
    <submittedName>
        <fullName evidence="2">Uncharacterized protein</fullName>
    </submittedName>
</protein>
<dbReference type="Proteomes" id="UP000054495">
    <property type="component" value="Unassembled WGS sequence"/>
</dbReference>
<dbReference type="GO" id="GO:0003954">
    <property type="term" value="F:NADH dehydrogenase activity"/>
    <property type="evidence" value="ECO:0007669"/>
    <property type="project" value="TreeGrafter"/>
</dbReference>
<evidence type="ECO:0000256" key="1">
    <source>
        <dbReference type="ARBA" id="ARBA00001966"/>
    </source>
</evidence>
<organism evidence="2 3">
    <name type="scientific">Ancylostoma ceylanicum</name>
    <dbReference type="NCBI Taxonomy" id="53326"/>
    <lineage>
        <taxon>Eukaryota</taxon>
        <taxon>Metazoa</taxon>
        <taxon>Ecdysozoa</taxon>
        <taxon>Nematoda</taxon>
        <taxon>Chromadorea</taxon>
        <taxon>Rhabditida</taxon>
        <taxon>Rhabditina</taxon>
        <taxon>Rhabditomorpha</taxon>
        <taxon>Strongyloidea</taxon>
        <taxon>Ancylostomatidae</taxon>
        <taxon>Ancylostomatinae</taxon>
        <taxon>Ancylostoma</taxon>
    </lineage>
</organism>
<dbReference type="EMBL" id="KE124878">
    <property type="protein sequence ID" value="EPB76026.1"/>
    <property type="molecule type" value="Genomic_DNA"/>
</dbReference>
<comment type="cofactor">
    <cofactor evidence="1">
        <name>[4Fe-4S] cluster</name>
        <dbReference type="ChEBI" id="CHEBI:49883"/>
    </cofactor>
</comment>
<proteinExistence type="predicted"/>
<evidence type="ECO:0000313" key="2">
    <source>
        <dbReference type="EMBL" id="EPB76026.1"/>
    </source>
</evidence>
<gene>
    <name evidence="2" type="ORF">ANCCEY_04872</name>
</gene>